<dbReference type="EMBL" id="BMAT01001619">
    <property type="protein sequence ID" value="GFR89244.1"/>
    <property type="molecule type" value="Genomic_DNA"/>
</dbReference>
<evidence type="ECO:0000313" key="1">
    <source>
        <dbReference type="EMBL" id="GFR89244.1"/>
    </source>
</evidence>
<gene>
    <name evidence="1" type="ORF">ElyMa_000789300</name>
</gene>
<comment type="caution">
    <text evidence="1">The sequence shown here is derived from an EMBL/GenBank/DDBJ whole genome shotgun (WGS) entry which is preliminary data.</text>
</comment>
<organism evidence="1 2">
    <name type="scientific">Elysia marginata</name>
    <dbReference type="NCBI Taxonomy" id="1093978"/>
    <lineage>
        <taxon>Eukaryota</taxon>
        <taxon>Metazoa</taxon>
        <taxon>Spiralia</taxon>
        <taxon>Lophotrochozoa</taxon>
        <taxon>Mollusca</taxon>
        <taxon>Gastropoda</taxon>
        <taxon>Heterobranchia</taxon>
        <taxon>Euthyneura</taxon>
        <taxon>Panpulmonata</taxon>
        <taxon>Sacoglossa</taxon>
        <taxon>Placobranchoidea</taxon>
        <taxon>Plakobranchidae</taxon>
        <taxon>Elysia</taxon>
    </lineage>
</organism>
<dbReference type="Proteomes" id="UP000762676">
    <property type="component" value="Unassembled WGS sequence"/>
</dbReference>
<accession>A0AAV4GVF1</accession>
<dbReference type="AlphaFoldDB" id="A0AAV4GVF1"/>
<sequence>MDIVRAVTLDGTEHVVRNNVAIIALVQTTLVISTVGSVTGAVIQDTRETTAITNAALDGMELGVRIAATETVLRQAIPVIMSLENVVAAVILDTGETSV</sequence>
<reference evidence="1 2" key="1">
    <citation type="journal article" date="2021" name="Elife">
        <title>Chloroplast acquisition without the gene transfer in kleptoplastic sea slugs, Plakobranchus ocellatus.</title>
        <authorList>
            <person name="Maeda T."/>
            <person name="Takahashi S."/>
            <person name="Yoshida T."/>
            <person name="Shimamura S."/>
            <person name="Takaki Y."/>
            <person name="Nagai Y."/>
            <person name="Toyoda A."/>
            <person name="Suzuki Y."/>
            <person name="Arimoto A."/>
            <person name="Ishii H."/>
            <person name="Satoh N."/>
            <person name="Nishiyama T."/>
            <person name="Hasebe M."/>
            <person name="Maruyama T."/>
            <person name="Minagawa J."/>
            <person name="Obokata J."/>
            <person name="Shigenobu S."/>
        </authorList>
    </citation>
    <scope>NUCLEOTIDE SEQUENCE [LARGE SCALE GENOMIC DNA]</scope>
</reference>
<keyword evidence="2" id="KW-1185">Reference proteome</keyword>
<name>A0AAV4GVF1_9GAST</name>
<evidence type="ECO:0000313" key="2">
    <source>
        <dbReference type="Proteomes" id="UP000762676"/>
    </source>
</evidence>
<proteinExistence type="predicted"/>
<protein>
    <submittedName>
        <fullName evidence="1">Uncharacterized protein</fullName>
    </submittedName>
</protein>